<dbReference type="PANTHER" id="PTHR43323:SF2">
    <property type="entry name" value="HYDROXYMETHYLGLUTARYL-COA SYNTHASE"/>
    <property type="match status" value="1"/>
</dbReference>
<dbReference type="SUPFAM" id="SSF53901">
    <property type="entry name" value="Thiolase-like"/>
    <property type="match status" value="2"/>
</dbReference>
<name>A0ABZ2LU41_9BACT</name>
<evidence type="ECO:0000259" key="4">
    <source>
        <dbReference type="Pfam" id="PF08540"/>
    </source>
</evidence>
<evidence type="ECO:0000256" key="1">
    <source>
        <dbReference type="ARBA" id="ARBA00007061"/>
    </source>
</evidence>
<gene>
    <name evidence="5" type="ORF">LZC94_41250</name>
</gene>
<evidence type="ECO:0008006" key="7">
    <source>
        <dbReference type="Google" id="ProtNLM"/>
    </source>
</evidence>
<evidence type="ECO:0000313" key="6">
    <source>
        <dbReference type="Proteomes" id="UP001370348"/>
    </source>
</evidence>
<protein>
    <recommendedName>
        <fullName evidence="7">Hydroxymethylglutaryl-CoA synthase</fullName>
    </recommendedName>
</protein>
<keyword evidence="2" id="KW-0808">Transferase</keyword>
<organism evidence="5 6">
    <name type="scientific">Pendulispora albinea</name>
    <dbReference type="NCBI Taxonomy" id="2741071"/>
    <lineage>
        <taxon>Bacteria</taxon>
        <taxon>Pseudomonadati</taxon>
        <taxon>Myxococcota</taxon>
        <taxon>Myxococcia</taxon>
        <taxon>Myxococcales</taxon>
        <taxon>Sorangiineae</taxon>
        <taxon>Pendulisporaceae</taxon>
        <taxon>Pendulispora</taxon>
    </lineage>
</organism>
<evidence type="ECO:0000259" key="3">
    <source>
        <dbReference type="Pfam" id="PF01154"/>
    </source>
</evidence>
<dbReference type="Proteomes" id="UP001370348">
    <property type="component" value="Chromosome"/>
</dbReference>
<evidence type="ECO:0000256" key="2">
    <source>
        <dbReference type="ARBA" id="ARBA00022679"/>
    </source>
</evidence>
<feature type="domain" description="Hydroxymethylglutaryl-coenzyme A synthase N-terminal" evidence="3">
    <location>
        <begin position="39"/>
        <end position="185"/>
    </location>
</feature>
<dbReference type="Pfam" id="PF01154">
    <property type="entry name" value="HMG_CoA_synt_N"/>
    <property type="match status" value="1"/>
</dbReference>
<sequence length="474" mass="52130">MTKIIGIDAYAVHVPRLYVDMANEWPVIRAPQLGEESPEKLRGKVMSGVGLRKMAVPDGHEDAATMAAMAAKRLIDESGIDPADIETLAIGTETTVDQSKSMAAYVLGMLETHYGKNLQHVGTPQVQFACIGATYALEAAVNQLRAGENKRPYSIVIATDISKYPLRSAGEYTQGAGAVALLICENPRLLELEPGITGTVTRNERDFFRPNWSSTAVVDGKYSIDVYLDCIEGALSEYSARSRARRNGSAPSSIYGELDHLLFHVPFPRMAEYAAARVFATLWETDPAFAPVLHEVRATLDSPDDRRELQRRLVKTEAFKTEFERRIAPSLELSREIGNVYSGSLYLAFASLVEQAATQGLELQGQRVLFCSYGSGASAKVFSGRVAPRWREVATRVRYGEELRTVADGGRRVEIDVAEYERLHGHVEVGSDAAIIGPPRSVVPPRGEFVLARLGETTTPKLTDYGYRYYAFTA</sequence>
<accession>A0ABZ2LU41</accession>
<dbReference type="RefSeq" id="WP_394823860.1">
    <property type="nucleotide sequence ID" value="NZ_CP089984.1"/>
</dbReference>
<dbReference type="Gene3D" id="3.40.47.10">
    <property type="match status" value="1"/>
</dbReference>
<keyword evidence="6" id="KW-1185">Reference proteome</keyword>
<dbReference type="InterPro" id="IPR013746">
    <property type="entry name" value="HMG_CoA_synt_C_dom"/>
</dbReference>
<reference evidence="5 6" key="1">
    <citation type="submission" date="2021-12" db="EMBL/GenBank/DDBJ databases">
        <title>Discovery of the Pendulisporaceae a myxobacterial family with distinct sporulation behavior and unique specialized metabolism.</title>
        <authorList>
            <person name="Garcia R."/>
            <person name="Popoff A."/>
            <person name="Bader C.D."/>
            <person name="Loehr J."/>
            <person name="Walesch S."/>
            <person name="Walt C."/>
            <person name="Boldt J."/>
            <person name="Bunk B."/>
            <person name="Haeckl F.J.F.P.J."/>
            <person name="Gunesch A.P."/>
            <person name="Birkelbach J."/>
            <person name="Nuebel U."/>
            <person name="Pietschmann T."/>
            <person name="Bach T."/>
            <person name="Mueller R."/>
        </authorList>
    </citation>
    <scope>NUCLEOTIDE SEQUENCE [LARGE SCALE GENOMIC DNA]</scope>
    <source>
        <strain evidence="5 6">MSr11954</strain>
    </source>
</reference>
<comment type="similarity">
    <text evidence="1">Belongs to the thiolase-like superfamily. HMG-CoA synthase family.</text>
</comment>
<feature type="domain" description="Hydroxymethylglutaryl-coenzyme A synthase C-terminal" evidence="4">
    <location>
        <begin position="192"/>
        <end position="388"/>
    </location>
</feature>
<proteinExistence type="inferred from homology"/>
<dbReference type="Pfam" id="PF08540">
    <property type="entry name" value="HMG_CoA_synt_C"/>
    <property type="match status" value="1"/>
</dbReference>
<dbReference type="EMBL" id="CP089984">
    <property type="protein sequence ID" value="WXB14240.1"/>
    <property type="molecule type" value="Genomic_DNA"/>
</dbReference>
<dbReference type="PANTHER" id="PTHR43323">
    <property type="entry name" value="3-HYDROXY-3-METHYLGLUTARYL COENZYME A SYNTHASE"/>
    <property type="match status" value="1"/>
</dbReference>
<dbReference type="CDD" id="cd00827">
    <property type="entry name" value="init_cond_enzymes"/>
    <property type="match status" value="1"/>
</dbReference>
<dbReference type="InterPro" id="IPR016039">
    <property type="entry name" value="Thiolase-like"/>
</dbReference>
<dbReference type="InterPro" id="IPR013528">
    <property type="entry name" value="HMG_CoA_synth_N"/>
</dbReference>
<evidence type="ECO:0000313" key="5">
    <source>
        <dbReference type="EMBL" id="WXB14240.1"/>
    </source>
</evidence>